<dbReference type="Proteomes" id="UP000663838">
    <property type="component" value="Unassembled WGS sequence"/>
</dbReference>
<name>A0A820V7S7_9BILA</name>
<proteinExistence type="predicted"/>
<accession>A0A820V7S7</accession>
<evidence type="ECO:0000313" key="1">
    <source>
        <dbReference type="EMBL" id="CAF3635403.1"/>
    </source>
</evidence>
<sequence length="333" mass="37238">MDRFVDKTVDVLTRFGEHLERRFSNDQSDNTYIRSSSSNILYPGDNSAFQRPFDDNDRKSDIYSSQRRNLSYGGARKYSSDNLVASPGYESFSNYRQNPMANTHMDDVDRSLYGHRIDGRRKQRHNLNYGAYPEVYTTDPSSNSPYGLHSGNVGYAPNYYIAERREVELIPAPEPRIIRQQVPVPFPVDRPVPQPYPVAVPVPYPVDRPVPVPVAVPSPPVCVPVPTPTPCYVPVAVPVPSPRASPVIFEQSVTHSQRWITGSPVMMNQQRYAVGTPVMMNQQRYAVGTPVMMNQQPSAVGTPVMMNGQPYFPGSPAVGMNGYASYGNGSFRR</sequence>
<dbReference type="EMBL" id="CAJOBS010000107">
    <property type="protein sequence ID" value="CAF4497343.1"/>
    <property type="molecule type" value="Genomic_DNA"/>
</dbReference>
<reference evidence="2" key="1">
    <citation type="submission" date="2021-02" db="EMBL/GenBank/DDBJ databases">
        <authorList>
            <person name="Nowell W R."/>
        </authorList>
    </citation>
    <scope>NUCLEOTIDE SEQUENCE</scope>
</reference>
<evidence type="ECO:0000313" key="3">
    <source>
        <dbReference type="Proteomes" id="UP000663838"/>
    </source>
</evidence>
<comment type="caution">
    <text evidence="2">The sequence shown here is derived from an EMBL/GenBank/DDBJ whole genome shotgun (WGS) entry which is preliminary data.</text>
</comment>
<organism evidence="2 3">
    <name type="scientific">Rotaria socialis</name>
    <dbReference type="NCBI Taxonomy" id="392032"/>
    <lineage>
        <taxon>Eukaryota</taxon>
        <taxon>Metazoa</taxon>
        <taxon>Spiralia</taxon>
        <taxon>Gnathifera</taxon>
        <taxon>Rotifera</taxon>
        <taxon>Eurotatoria</taxon>
        <taxon>Bdelloidea</taxon>
        <taxon>Philodinida</taxon>
        <taxon>Philodinidae</taxon>
        <taxon>Rotaria</taxon>
    </lineage>
</organism>
<gene>
    <name evidence="1" type="ORF">KIK155_LOCUS22631</name>
    <name evidence="2" type="ORF">TOA249_LOCUS3130</name>
</gene>
<dbReference type="EMBL" id="CAJNYV010004019">
    <property type="protein sequence ID" value="CAF3635403.1"/>
    <property type="molecule type" value="Genomic_DNA"/>
</dbReference>
<dbReference type="Proteomes" id="UP000663865">
    <property type="component" value="Unassembled WGS sequence"/>
</dbReference>
<dbReference type="AlphaFoldDB" id="A0A820V7S7"/>
<protein>
    <submittedName>
        <fullName evidence="2">Uncharacterized protein</fullName>
    </submittedName>
</protein>
<evidence type="ECO:0000313" key="2">
    <source>
        <dbReference type="EMBL" id="CAF4497343.1"/>
    </source>
</evidence>